<dbReference type="EMBL" id="GDID01002655">
    <property type="protein sequence ID" value="JAP93951.1"/>
    <property type="molecule type" value="Transcribed_RNA"/>
</dbReference>
<accession>A0A146KET9</accession>
<evidence type="ECO:0008006" key="3">
    <source>
        <dbReference type="Google" id="ProtNLM"/>
    </source>
</evidence>
<protein>
    <recommendedName>
        <fullName evidence="3">Transmembrane protein</fullName>
    </recommendedName>
</protein>
<feature type="non-terminal residue" evidence="2">
    <location>
        <position position="1"/>
    </location>
</feature>
<organism evidence="2">
    <name type="scientific">Trepomonas sp. PC1</name>
    <dbReference type="NCBI Taxonomy" id="1076344"/>
    <lineage>
        <taxon>Eukaryota</taxon>
        <taxon>Metamonada</taxon>
        <taxon>Diplomonadida</taxon>
        <taxon>Hexamitidae</taxon>
        <taxon>Hexamitinae</taxon>
        <taxon>Trepomonas</taxon>
    </lineage>
</organism>
<sequence length="487" mass="56330">FIFVLQSVELFQECFSASSKLIGSLQRQTFTLVLNPQENMDKLLVSNMCKDVLQGSDITVQLLFDGVILNQPIIMTYVYNTQQNLTFTISSNFQSYQLASKTQYQLTYTNSVTIKRPIAIFYTDVLNVGDCFQNTQVFYTQNTMNISTEPQSCQIDMTNVDAVFTFVTKAGEIVSIPILATNQPSHYGGETLFTSTIYYMVNADLTQFFDELAKDRFMTGKLIIQVYTDQIVTSIFGLVEKYLPITDCYMWTQNMLYETYVKMMYGNTTNEVTCVDYDIIQTQLQYSDSKVIYLANDSKDQFVYNYGVLLNNVFQDYQTKSRYYSIVATLFKDDVKVAEIVNYAYGVMVCLYDIELQTYRNRTCYRLNFLKLTECKSRIAKAILFDMYYVYQEDNLTKTEPINSLTLRGDMYYNGYEKIFCNDEQRYDTYVKHIKDGTMRFKIVTPYGQVLFNTSSIMESNAMLYSAVVFGIVFIAVAVIIPITLKR</sequence>
<proteinExistence type="predicted"/>
<dbReference type="AlphaFoldDB" id="A0A146KET9"/>
<evidence type="ECO:0000313" key="2">
    <source>
        <dbReference type="EMBL" id="JAP93951.1"/>
    </source>
</evidence>
<keyword evidence="1" id="KW-0472">Membrane</keyword>
<gene>
    <name evidence="2" type="ORF">TPC1_13566</name>
</gene>
<name>A0A146KET9_9EUKA</name>
<reference evidence="2" key="1">
    <citation type="submission" date="2015-07" db="EMBL/GenBank/DDBJ databases">
        <title>Adaptation to a free-living lifestyle via gene acquisitions in the diplomonad Trepomonas sp. PC1.</title>
        <authorList>
            <person name="Xu F."/>
            <person name="Jerlstrom-Hultqvist J."/>
            <person name="Kolisko M."/>
            <person name="Simpson A.G.B."/>
            <person name="Roger A.J."/>
            <person name="Svard S.G."/>
            <person name="Andersson J.O."/>
        </authorList>
    </citation>
    <scope>NUCLEOTIDE SEQUENCE</scope>
    <source>
        <strain evidence="2">PC1</strain>
    </source>
</reference>
<evidence type="ECO:0000256" key="1">
    <source>
        <dbReference type="SAM" id="Phobius"/>
    </source>
</evidence>
<keyword evidence="1" id="KW-0812">Transmembrane</keyword>
<keyword evidence="1" id="KW-1133">Transmembrane helix</keyword>
<feature type="transmembrane region" description="Helical" evidence="1">
    <location>
        <begin position="462"/>
        <end position="485"/>
    </location>
</feature>